<feature type="transmembrane region" description="Helical" evidence="1">
    <location>
        <begin position="25"/>
        <end position="49"/>
    </location>
</feature>
<accession>A0ABS5CNH0</accession>
<dbReference type="Proteomes" id="UP000673394">
    <property type="component" value="Unassembled WGS sequence"/>
</dbReference>
<keyword evidence="1" id="KW-0812">Transmembrane</keyword>
<evidence type="ECO:0000313" key="3">
    <source>
        <dbReference type="Proteomes" id="UP000673394"/>
    </source>
</evidence>
<gene>
    <name evidence="2" type="ORF">I8J30_32475</name>
</gene>
<name>A0ABS5CNH0_9BACL</name>
<reference evidence="2 3" key="1">
    <citation type="submission" date="2021-04" db="EMBL/GenBank/DDBJ databases">
        <title>Paenibacillus sp. DLE-14 whole genome sequence.</title>
        <authorList>
            <person name="Ham Y.J."/>
        </authorList>
    </citation>
    <scope>NUCLEOTIDE SEQUENCE [LARGE SCALE GENOMIC DNA]</scope>
    <source>
        <strain evidence="2 3">DLE-14</strain>
    </source>
</reference>
<evidence type="ECO:0000256" key="1">
    <source>
        <dbReference type="SAM" id="Phobius"/>
    </source>
</evidence>
<protein>
    <submittedName>
        <fullName evidence="2">Uncharacterized protein</fullName>
    </submittedName>
</protein>
<comment type="caution">
    <text evidence="2">The sequence shown here is derived from an EMBL/GenBank/DDBJ whole genome shotgun (WGS) entry which is preliminary data.</text>
</comment>
<evidence type="ECO:0000313" key="2">
    <source>
        <dbReference type="EMBL" id="MBP3967387.1"/>
    </source>
</evidence>
<keyword evidence="3" id="KW-1185">Reference proteome</keyword>
<feature type="non-terminal residue" evidence="2">
    <location>
        <position position="1"/>
    </location>
</feature>
<proteinExistence type="predicted"/>
<keyword evidence="1" id="KW-1133">Transmembrane helix</keyword>
<sequence length="169" mass="18589">VPGAAAAAQQPAAPAERGLRVRRGLAAAAALLAACIIALQAVVGGSLVARQAQELPAVYQLEQGLRQLAGDNPASRFVVYTWEEMRVLQYLHSPVTNRRIETYDYFIADVQADPEATILLTDHVLKGFEAQVGSLRDCVQPVAVYRSEELFEPVYNEIRLYKWIGKPKN</sequence>
<organism evidence="2 3">
    <name type="scientific">Paenibacillus lignilyticus</name>
    <dbReference type="NCBI Taxonomy" id="1172615"/>
    <lineage>
        <taxon>Bacteria</taxon>
        <taxon>Bacillati</taxon>
        <taxon>Bacillota</taxon>
        <taxon>Bacilli</taxon>
        <taxon>Bacillales</taxon>
        <taxon>Paenibacillaceae</taxon>
        <taxon>Paenibacillus</taxon>
    </lineage>
</organism>
<dbReference type="EMBL" id="JAGKSP010000041">
    <property type="protein sequence ID" value="MBP3967387.1"/>
    <property type="molecule type" value="Genomic_DNA"/>
</dbReference>
<keyword evidence="1" id="KW-0472">Membrane</keyword>